<dbReference type="Gene3D" id="3.80.10.10">
    <property type="entry name" value="Ribonuclease Inhibitor"/>
    <property type="match status" value="1"/>
</dbReference>
<evidence type="ECO:0000313" key="1">
    <source>
        <dbReference type="EMBL" id="KAJ4470015.1"/>
    </source>
</evidence>
<comment type="caution">
    <text evidence="1">The sequence shown here is derived from an EMBL/GenBank/DDBJ whole genome shotgun (WGS) entry which is preliminary data.</text>
</comment>
<reference evidence="1" key="1">
    <citation type="submission" date="2022-08" db="EMBL/GenBank/DDBJ databases">
        <authorList>
            <consortium name="DOE Joint Genome Institute"/>
            <person name="Min B."/>
            <person name="Riley R."/>
            <person name="Sierra-Patev S."/>
            <person name="Naranjo-Ortiz M."/>
            <person name="Looney B."/>
            <person name="Konkel Z."/>
            <person name="Slot J.C."/>
            <person name="Sakamoto Y."/>
            <person name="Steenwyk J.L."/>
            <person name="Rokas A."/>
            <person name="Carro J."/>
            <person name="Camarero S."/>
            <person name="Ferreira P."/>
            <person name="Molpeceres G."/>
            <person name="Ruiz-Duenas F.J."/>
            <person name="Serrano A."/>
            <person name="Henrissat B."/>
            <person name="Drula E."/>
            <person name="Hughes K.W."/>
            <person name="Mata J.L."/>
            <person name="Ishikawa N.K."/>
            <person name="Vargas-Isla R."/>
            <person name="Ushijima S."/>
            <person name="Smith C.A."/>
            <person name="Ahrendt S."/>
            <person name="Andreopoulos W."/>
            <person name="He G."/>
            <person name="Labutti K."/>
            <person name="Lipzen A."/>
            <person name="Ng V."/>
            <person name="Sandor L."/>
            <person name="Barry K."/>
            <person name="Martinez A.T."/>
            <person name="Xiao Y."/>
            <person name="Gibbons J.G."/>
            <person name="Terashima K."/>
            <person name="Hibbett D.S."/>
            <person name="Grigoriev I.V."/>
        </authorList>
    </citation>
    <scope>NUCLEOTIDE SEQUENCE</scope>
    <source>
        <strain evidence="1">Sp2 HRB7682 ss15</strain>
    </source>
</reference>
<accession>A0A9W9DHX8</accession>
<feature type="non-terminal residue" evidence="1">
    <location>
        <position position="1"/>
    </location>
</feature>
<evidence type="ECO:0008006" key="3">
    <source>
        <dbReference type="Google" id="ProtNLM"/>
    </source>
</evidence>
<dbReference type="EMBL" id="JANVFS010000033">
    <property type="protein sequence ID" value="KAJ4470015.1"/>
    <property type="molecule type" value="Genomic_DNA"/>
</dbReference>
<evidence type="ECO:0000313" key="2">
    <source>
        <dbReference type="Proteomes" id="UP001150238"/>
    </source>
</evidence>
<proteinExistence type="predicted"/>
<name>A0A9W9DHX8_9AGAR</name>
<protein>
    <recommendedName>
        <fullName evidence="3">RNI-like protein</fullName>
    </recommendedName>
</protein>
<reference evidence="1" key="2">
    <citation type="journal article" date="2023" name="Proc. Natl. Acad. Sci. U.S.A.">
        <title>A global phylogenomic analysis of the shiitake genus Lentinula.</title>
        <authorList>
            <person name="Sierra-Patev S."/>
            <person name="Min B."/>
            <person name="Naranjo-Ortiz M."/>
            <person name="Looney B."/>
            <person name="Konkel Z."/>
            <person name="Slot J.C."/>
            <person name="Sakamoto Y."/>
            <person name="Steenwyk J.L."/>
            <person name="Rokas A."/>
            <person name="Carro J."/>
            <person name="Camarero S."/>
            <person name="Ferreira P."/>
            <person name="Molpeceres G."/>
            <person name="Ruiz-Duenas F.J."/>
            <person name="Serrano A."/>
            <person name="Henrissat B."/>
            <person name="Drula E."/>
            <person name="Hughes K.W."/>
            <person name="Mata J.L."/>
            <person name="Ishikawa N.K."/>
            <person name="Vargas-Isla R."/>
            <person name="Ushijima S."/>
            <person name="Smith C.A."/>
            <person name="Donoghue J."/>
            <person name="Ahrendt S."/>
            <person name="Andreopoulos W."/>
            <person name="He G."/>
            <person name="LaButti K."/>
            <person name="Lipzen A."/>
            <person name="Ng V."/>
            <person name="Riley R."/>
            <person name="Sandor L."/>
            <person name="Barry K."/>
            <person name="Martinez A.T."/>
            <person name="Xiao Y."/>
            <person name="Gibbons J.G."/>
            <person name="Terashima K."/>
            <person name="Grigoriev I.V."/>
            <person name="Hibbett D."/>
        </authorList>
    </citation>
    <scope>NUCLEOTIDE SEQUENCE</scope>
    <source>
        <strain evidence="1">Sp2 HRB7682 ss15</strain>
    </source>
</reference>
<dbReference type="AlphaFoldDB" id="A0A9W9DHX8"/>
<dbReference type="Proteomes" id="UP001150238">
    <property type="component" value="Unassembled WGS sequence"/>
</dbReference>
<organism evidence="1 2">
    <name type="scientific">Lentinula lateritia</name>
    <dbReference type="NCBI Taxonomy" id="40482"/>
    <lineage>
        <taxon>Eukaryota</taxon>
        <taxon>Fungi</taxon>
        <taxon>Dikarya</taxon>
        <taxon>Basidiomycota</taxon>
        <taxon>Agaricomycotina</taxon>
        <taxon>Agaricomycetes</taxon>
        <taxon>Agaricomycetidae</taxon>
        <taxon>Agaricales</taxon>
        <taxon>Marasmiineae</taxon>
        <taxon>Omphalotaceae</taxon>
        <taxon>Lentinula</taxon>
    </lineage>
</organism>
<gene>
    <name evidence="1" type="ORF">C8J55DRAFT_436593</name>
</gene>
<dbReference type="InterPro" id="IPR032675">
    <property type="entry name" value="LRR_dom_sf"/>
</dbReference>
<dbReference type="SUPFAM" id="SSF52047">
    <property type="entry name" value="RNI-like"/>
    <property type="match status" value="1"/>
</dbReference>
<sequence>ILATRLILCARLNTFIAGDADTGSGSRVSEQEFVQFIRNCPNMKLMSLDSHTQLGKDALLAIVESCPKLEALRITGHDRGDHRALAALATACEHNPDLAKNLRDLNLTDQHISHDNERAIKKLQKVCLSSFTAFFSMAFLKLPVRLCLILEIRLANLSSYAPARQRVTMHGNGMST</sequence>